<dbReference type="GO" id="GO:0032259">
    <property type="term" value="P:methylation"/>
    <property type="evidence" value="ECO:0007669"/>
    <property type="project" value="UniProtKB-KW"/>
</dbReference>
<dbReference type="Gene3D" id="3.40.50.150">
    <property type="entry name" value="Vaccinia Virus protein VP39"/>
    <property type="match status" value="1"/>
</dbReference>
<dbReference type="InterPro" id="IPR013216">
    <property type="entry name" value="Methyltransf_11"/>
</dbReference>
<dbReference type="GO" id="GO:0008757">
    <property type="term" value="F:S-adenosylmethionine-dependent methyltransferase activity"/>
    <property type="evidence" value="ECO:0007669"/>
    <property type="project" value="InterPro"/>
</dbReference>
<keyword evidence="2" id="KW-0489">Methyltransferase</keyword>
<feature type="domain" description="Methyltransferase type 11" evidence="1">
    <location>
        <begin position="60"/>
        <end position="148"/>
    </location>
</feature>
<evidence type="ECO:0000259" key="1">
    <source>
        <dbReference type="Pfam" id="PF08241"/>
    </source>
</evidence>
<reference evidence="2" key="1">
    <citation type="journal article" date="2019" name="MBio">
        <title>Virus Genomes from Deep Sea Sediments Expand the Ocean Megavirome and Support Independent Origins of Viral Gigantism.</title>
        <authorList>
            <person name="Backstrom D."/>
            <person name="Yutin N."/>
            <person name="Jorgensen S.L."/>
            <person name="Dharamshi J."/>
            <person name="Homa F."/>
            <person name="Zaremba-Niedwiedzka K."/>
            <person name="Spang A."/>
            <person name="Wolf Y.I."/>
            <person name="Koonin E.V."/>
            <person name="Ettema T.J."/>
        </authorList>
    </citation>
    <scope>NUCLEOTIDE SEQUENCE</scope>
</reference>
<name>A0A481YSG0_9VIRU</name>
<evidence type="ECO:0000313" key="2">
    <source>
        <dbReference type="EMBL" id="QBK85989.1"/>
    </source>
</evidence>
<keyword evidence="2" id="KW-0808">Transferase</keyword>
<accession>A0A481YSG0</accession>
<sequence length="244" mass="28948">MIRDIESCPPIDGLINRIKLLTHDQLIENFYPVKTFIELSNKFNQIIRKHHKKWNRNDLLDIGCGNMIFTRQLAYVLSTVSRGIDISDGRLIKEQNERFTIFDGISIPYKDESVKFITLIHVLHHIEESDNLIKEIHRILKPGGILIIGEFDCWSWKQAYSLNLYHFAMNKVLNTAPSTCWYRPLKQWRTIITNTGFDHLPGETVYDPPNIYHWFYDFYRKPQPKKKTRWDEIPDIEKKDELSS</sequence>
<dbReference type="SUPFAM" id="SSF53335">
    <property type="entry name" value="S-adenosyl-L-methionine-dependent methyltransferases"/>
    <property type="match status" value="1"/>
</dbReference>
<dbReference type="EMBL" id="MK500328">
    <property type="protein sequence ID" value="QBK85989.1"/>
    <property type="molecule type" value="Genomic_DNA"/>
</dbReference>
<protein>
    <submittedName>
        <fullName evidence="2">SAM dependent methyltransferase</fullName>
    </submittedName>
</protein>
<dbReference type="Pfam" id="PF08241">
    <property type="entry name" value="Methyltransf_11"/>
    <property type="match status" value="1"/>
</dbReference>
<dbReference type="PANTHER" id="PTHR43591">
    <property type="entry name" value="METHYLTRANSFERASE"/>
    <property type="match status" value="1"/>
</dbReference>
<organism evidence="2">
    <name type="scientific">Marseillevirus LCMAC101</name>
    <dbReference type="NCBI Taxonomy" id="2506602"/>
    <lineage>
        <taxon>Viruses</taxon>
        <taxon>Varidnaviria</taxon>
        <taxon>Bamfordvirae</taxon>
        <taxon>Nucleocytoviricota</taxon>
        <taxon>Megaviricetes</taxon>
        <taxon>Pimascovirales</taxon>
        <taxon>Pimascovirales incertae sedis</taxon>
        <taxon>Marseilleviridae</taxon>
    </lineage>
</organism>
<dbReference type="InterPro" id="IPR029063">
    <property type="entry name" value="SAM-dependent_MTases_sf"/>
</dbReference>
<dbReference type="CDD" id="cd02440">
    <property type="entry name" value="AdoMet_MTases"/>
    <property type="match status" value="1"/>
</dbReference>
<proteinExistence type="predicted"/>
<gene>
    <name evidence="2" type="ORF">LCMAC101_05840</name>
</gene>